<dbReference type="EMBL" id="HBJA01089162">
    <property type="protein sequence ID" value="CAE0819855.1"/>
    <property type="molecule type" value="Transcribed_RNA"/>
</dbReference>
<accession>A0A7S4FZ63</accession>
<dbReference type="AlphaFoldDB" id="A0A7S4FZ63"/>
<organism evidence="1">
    <name type="scientific">Eutreptiella gymnastica</name>
    <dbReference type="NCBI Taxonomy" id="73025"/>
    <lineage>
        <taxon>Eukaryota</taxon>
        <taxon>Discoba</taxon>
        <taxon>Euglenozoa</taxon>
        <taxon>Euglenida</taxon>
        <taxon>Spirocuta</taxon>
        <taxon>Euglenophyceae</taxon>
        <taxon>Eutreptiales</taxon>
        <taxon>Eutreptiaceae</taxon>
        <taxon>Eutreptiella</taxon>
    </lineage>
</organism>
<proteinExistence type="predicted"/>
<sequence>MGVVWCAHRSLQNGCGKVPTECITITTSLLIELFRMHALRRDMVQSFVSTHLQGNTINGVTRRCLWCCLPLSPLIRPHRRVCHCQWTVSIFIGSLLRCQYNSPDILTHIYLPVAIKCDLNEGLSLAGNCTLGAEEAATATVLLVRLEEQPKIAFVAHSRTVEAPKPPTPLRKH</sequence>
<reference evidence="1" key="1">
    <citation type="submission" date="2021-01" db="EMBL/GenBank/DDBJ databases">
        <authorList>
            <person name="Corre E."/>
            <person name="Pelletier E."/>
            <person name="Niang G."/>
            <person name="Scheremetjew M."/>
            <person name="Finn R."/>
            <person name="Kale V."/>
            <person name="Holt S."/>
            <person name="Cochrane G."/>
            <person name="Meng A."/>
            <person name="Brown T."/>
            <person name="Cohen L."/>
        </authorList>
    </citation>
    <scope>NUCLEOTIDE SEQUENCE</scope>
    <source>
        <strain evidence="1">CCMP1594</strain>
    </source>
</reference>
<protein>
    <submittedName>
        <fullName evidence="1">Uncharacterized protein</fullName>
    </submittedName>
</protein>
<gene>
    <name evidence="1" type="ORF">EGYM00163_LOCUS31025</name>
</gene>
<name>A0A7S4FZ63_9EUGL</name>
<evidence type="ECO:0000313" key="1">
    <source>
        <dbReference type="EMBL" id="CAE0819855.1"/>
    </source>
</evidence>